<reference evidence="2" key="1">
    <citation type="submission" date="2023-03" db="UniProtKB">
        <authorList>
            <consortium name="EnsemblPlants"/>
        </authorList>
    </citation>
    <scope>IDENTIFICATION</scope>
</reference>
<organism evidence="2">
    <name type="scientific">Cucumis melo</name>
    <name type="common">Muskmelon</name>
    <dbReference type="NCBI Taxonomy" id="3656"/>
    <lineage>
        <taxon>Eukaryota</taxon>
        <taxon>Viridiplantae</taxon>
        <taxon>Streptophyta</taxon>
        <taxon>Embryophyta</taxon>
        <taxon>Tracheophyta</taxon>
        <taxon>Spermatophyta</taxon>
        <taxon>Magnoliopsida</taxon>
        <taxon>eudicotyledons</taxon>
        <taxon>Gunneridae</taxon>
        <taxon>Pentapetalae</taxon>
        <taxon>rosids</taxon>
        <taxon>fabids</taxon>
        <taxon>Cucurbitales</taxon>
        <taxon>Cucurbitaceae</taxon>
        <taxon>Benincaseae</taxon>
        <taxon>Cucumis</taxon>
    </lineage>
</organism>
<evidence type="ECO:0000313" key="2">
    <source>
        <dbReference type="EnsemblPlants" id="MELO3C032778.2.1"/>
    </source>
</evidence>
<evidence type="ECO:0000256" key="1">
    <source>
        <dbReference type="SAM" id="MobiDB-lite"/>
    </source>
</evidence>
<dbReference type="EnsemblPlants" id="MELO3C032778.2.1">
    <property type="protein sequence ID" value="MELO3C032778.2.1"/>
    <property type="gene ID" value="MELO3C032778.2"/>
</dbReference>
<proteinExistence type="predicted"/>
<dbReference type="AlphaFoldDB" id="A0A9I9EEQ6"/>
<feature type="region of interest" description="Disordered" evidence="1">
    <location>
        <begin position="43"/>
        <end position="67"/>
    </location>
</feature>
<name>A0A9I9EEQ6_CUCME</name>
<feature type="compositionally biased region" description="Gly residues" evidence="1">
    <location>
        <begin position="55"/>
        <end position="65"/>
    </location>
</feature>
<protein>
    <submittedName>
        <fullName evidence="2">Uncharacterized protein</fullName>
    </submittedName>
</protein>
<accession>A0A9I9EEQ6</accession>
<sequence>MKEMERRERRRIRAMKERVVRSKVAGSTNDNVAATKNIDFLGRRLWNQKQNPKSGGMGGRGGGEGCNTTTDTLRKCIGEYESQEEVMSASVNSKFQNSKPKKEFLDSKIKTDGWFKVHTSPNLLFPF</sequence>
<dbReference type="Gramene" id="MELO3C032778.2.1">
    <property type="protein sequence ID" value="MELO3C032778.2.1"/>
    <property type="gene ID" value="MELO3C032778.2"/>
</dbReference>